<feature type="binding site" evidence="5">
    <location>
        <position position="358"/>
    </location>
    <ligand>
        <name>Ca(2+)</name>
        <dbReference type="ChEBI" id="CHEBI:29108"/>
    </ligand>
</feature>
<dbReference type="InterPro" id="IPR023343">
    <property type="entry name" value="Penicillin_amidase_dom1"/>
</dbReference>
<evidence type="ECO:0000256" key="2">
    <source>
        <dbReference type="ARBA" id="ARBA00022801"/>
    </source>
</evidence>
<dbReference type="Gene3D" id="1.10.1400.10">
    <property type="match status" value="1"/>
</dbReference>
<evidence type="ECO:0000256" key="1">
    <source>
        <dbReference type="ARBA" id="ARBA00006586"/>
    </source>
</evidence>
<dbReference type="InterPro" id="IPR043146">
    <property type="entry name" value="Penicillin_amidase_N_B-knob"/>
</dbReference>
<dbReference type="CDD" id="cd03747">
    <property type="entry name" value="Ntn_PGA_like"/>
    <property type="match status" value="1"/>
</dbReference>
<dbReference type="Pfam" id="PF01804">
    <property type="entry name" value="Penicil_amidase"/>
    <property type="match status" value="1"/>
</dbReference>
<dbReference type="PANTHER" id="PTHR34218">
    <property type="entry name" value="PEPTIDASE S45 PENICILLIN AMIDASE"/>
    <property type="match status" value="1"/>
</dbReference>
<keyword evidence="2" id="KW-0378">Hydrolase</keyword>
<dbReference type="AlphaFoldDB" id="A0A556AKN8"/>
<feature type="binding site" evidence="5">
    <location>
        <position position="355"/>
    </location>
    <ligand>
        <name>Ca(2+)</name>
        <dbReference type="ChEBI" id="CHEBI:29108"/>
    </ligand>
</feature>
<keyword evidence="3" id="KW-0865">Zymogen</keyword>
<dbReference type="GO" id="GO:0017000">
    <property type="term" value="P:antibiotic biosynthetic process"/>
    <property type="evidence" value="ECO:0007669"/>
    <property type="project" value="InterPro"/>
</dbReference>
<feature type="active site" description="Nucleophile" evidence="4">
    <location>
        <position position="283"/>
    </location>
</feature>
<dbReference type="PIRSF" id="PIRSF001227">
    <property type="entry name" value="Pen_acylase"/>
    <property type="match status" value="1"/>
</dbReference>
<dbReference type="Gene3D" id="2.30.120.10">
    <property type="match status" value="1"/>
</dbReference>
<keyword evidence="5" id="KW-0106">Calcium</keyword>
<reference evidence="7 8" key="1">
    <citation type="submission" date="2019-07" db="EMBL/GenBank/DDBJ databases">
        <title>Qingshengfaniella alkalisoli gen. nov., sp. nov., isolated from saline soil.</title>
        <authorList>
            <person name="Xu L."/>
            <person name="Huang X.-X."/>
            <person name="Sun J.-Q."/>
        </authorList>
    </citation>
    <scope>NUCLEOTIDE SEQUENCE [LARGE SCALE GENOMIC DNA]</scope>
    <source>
        <strain evidence="7 8">DSM 27279</strain>
    </source>
</reference>
<comment type="similarity">
    <text evidence="1">Belongs to the peptidase S45 family.</text>
</comment>
<protein>
    <submittedName>
        <fullName evidence="7">Penicillin acylase family protein</fullName>
    </submittedName>
</protein>
<name>A0A556AKN8_9BURK</name>
<comment type="cofactor">
    <cofactor evidence="5">
        <name>Ca(2+)</name>
        <dbReference type="ChEBI" id="CHEBI:29108"/>
    </cofactor>
    <text evidence="5">Binds 1 Ca(2+) ion per dimer.</text>
</comment>
<feature type="region of interest" description="Disordered" evidence="6">
    <location>
        <begin position="234"/>
        <end position="256"/>
    </location>
</feature>
<proteinExistence type="inferred from homology"/>
<dbReference type="Gene3D" id="1.10.439.10">
    <property type="entry name" value="Penicillin Amidohydrolase, domain 1"/>
    <property type="match status" value="1"/>
</dbReference>
<dbReference type="SUPFAM" id="SSF56235">
    <property type="entry name" value="N-terminal nucleophile aminohydrolases (Ntn hydrolases)"/>
    <property type="match status" value="1"/>
</dbReference>
<evidence type="ECO:0000256" key="5">
    <source>
        <dbReference type="PIRSR" id="PIRSR001227-2"/>
    </source>
</evidence>
<dbReference type="RefSeq" id="WP_143948962.1">
    <property type="nucleotide sequence ID" value="NZ_BAABMB010000006.1"/>
</dbReference>
<evidence type="ECO:0000313" key="8">
    <source>
        <dbReference type="Proteomes" id="UP000318405"/>
    </source>
</evidence>
<dbReference type="Gene3D" id="3.60.20.10">
    <property type="entry name" value="Glutamine Phosphoribosylpyrophosphate, subunit 1, domain 1"/>
    <property type="match status" value="1"/>
</dbReference>
<organism evidence="7 8">
    <name type="scientific">Verticiella sediminum</name>
    <dbReference type="NCBI Taxonomy" id="1247510"/>
    <lineage>
        <taxon>Bacteria</taxon>
        <taxon>Pseudomonadati</taxon>
        <taxon>Pseudomonadota</taxon>
        <taxon>Betaproteobacteria</taxon>
        <taxon>Burkholderiales</taxon>
        <taxon>Alcaligenaceae</taxon>
        <taxon>Verticiella</taxon>
    </lineage>
</organism>
<evidence type="ECO:0000256" key="4">
    <source>
        <dbReference type="PIRSR" id="PIRSR001227-1"/>
    </source>
</evidence>
<evidence type="ECO:0000256" key="3">
    <source>
        <dbReference type="ARBA" id="ARBA00023145"/>
    </source>
</evidence>
<keyword evidence="5" id="KW-0479">Metal-binding</keyword>
<dbReference type="GO" id="GO:0046872">
    <property type="term" value="F:metal ion binding"/>
    <property type="evidence" value="ECO:0007669"/>
    <property type="project" value="UniProtKB-KW"/>
</dbReference>
<dbReference type="EMBL" id="VLTJ01000028">
    <property type="protein sequence ID" value="TSH93443.1"/>
    <property type="molecule type" value="Genomic_DNA"/>
</dbReference>
<accession>A0A556AKN8</accession>
<evidence type="ECO:0000256" key="6">
    <source>
        <dbReference type="SAM" id="MobiDB-lite"/>
    </source>
</evidence>
<gene>
    <name evidence="7" type="ORF">FOZ76_14400</name>
</gene>
<dbReference type="InterPro" id="IPR002692">
    <property type="entry name" value="S45"/>
</dbReference>
<keyword evidence="8" id="KW-1185">Reference proteome</keyword>
<comment type="caution">
    <text evidence="7">The sequence shown here is derived from an EMBL/GenBank/DDBJ whole genome shotgun (WGS) entry which is preliminary data.</text>
</comment>
<feature type="binding site" evidence="5">
    <location>
        <position position="187"/>
    </location>
    <ligand>
        <name>Ca(2+)</name>
        <dbReference type="ChEBI" id="CHEBI:29108"/>
    </ligand>
</feature>
<sequence>MKWIKRLGWLVLVLVLLAGIAAGIRIWRSLPVLDGAIRAPGLQAAVTVARDEADIAHIFAASPRDAWYALGWTHAQERGWQLETQRRVMRGELSEVLGGATLDLDRLMRTLGIVQAARRQYQGLPAEARAALEAYAQGINDFHANGGQALPPEFLILGVQPGPWLPEDSVGWLLMMALDLGGNWGTEFARLTAAEVLDTGALWELFPPYPGEPPASDVDFASLYRELGVYRNTPAPQSTPSGVAADTGPQRPAASLREPAAQPLLAWARALADSAGNVDGKGSNNWVVAGTRTASGKPLLANDPHLGLGAPALWYFARLHAPGLDVIGASLPGLPFVVLGRTRGAAWGFTNTGPDVQDLYLERIDPGDPDRYRTPDGWAAFTKRTEIIRVRGADPVTHVVRSTRHGPVLSDAQPQHARVLDLSRHVLALRWSALDADNHTALAGLLMNQAQTVAELREAGRYYHSPMQSVVMADSQGNVGFKALGKVPLRGTHNDIRGVAPAPGWEARYDWAGWLPYEDTPQSDVPDGWFATANQRVMPADYPHFLGQDWVVPYRYERIAELLERLPKHDVASMREIQGDIWSPATARLLPFLLDVQSGHPLAAEALAALAGFDGTMGANSPAPLIFAAWADELARGLVGPHLGQARFDMLYGRRSFRATVESTLEGRTPGWCGALDCREHVREAFERALDRLRNRYGGSVDEWRWGEAHVAISSHRPFGNVPPLDRVFDVRVPTGGDSYTVNVGQYNLADGEPFANRHAASLRAIYDLGDPDASLFIYQTGQSGVVFSSRYRDMRDEWAALEYRPLRLREPPRADRPGWAGHVLQLRP</sequence>
<dbReference type="GO" id="GO:0016811">
    <property type="term" value="F:hydrolase activity, acting on carbon-nitrogen (but not peptide) bonds, in linear amides"/>
    <property type="evidence" value="ECO:0007669"/>
    <property type="project" value="InterPro"/>
</dbReference>
<dbReference type="InterPro" id="IPR014395">
    <property type="entry name" value="Pen/GL7ACA/AHL_acylase"/>
</dbReference>
<dbReference type="PANTHER" id="PTHR34218:SF4">
    <property type="entry name" value="ACYL-HOMOSERINE LACTONE ACYLASE QUIP"/>
    <property type="match status" value="1"/>
</dbReference>
<dbReference type="OrthoDB" id="9760084at2"/>
<dbReference type="Proteomes" id="UP000318405">
    <property type="component" value="Unassembled WGS sequence"/>
</dbReference>
<dbReference type="InterPro" id="IPR029055">
    <property type="entry name" value="Ntn_hydrolases_N"/>
</dbReference>
<dbReference type="InterPro" id="IPR043147">
    <property type="entry name" value="Penicillin_amidase_A-knob"/>
</dbReference>
<evidence type="ECO:0000313" key="7">
    <source>
        <dbReference type="EMBL" id="TSH93443.1"/>
    </source>
</evidence>